<evidence type="ECO:0000313" key="2">
    <source>
        <dbReference type="Proteomes" id="UP000014139"/>
    </source>
</evidence>
<proteinExistence type="predicted"/>
<reference evidence="1 2" key="1">
    <citation type="submission" date="2013-02" db="EMBL/GenBank/DDBJ databases">
        <title>Draft genome sequence of Amycolatopsis vancoresmycina strain DSM 44592T.</title>
        <authorList>
            <person name="Kumar S."/>
            <person name="Kaur N."/>
            <person name="Kaur C."/>
            <person name="Raghava G.P.S."/>
            <person name="Mayilraj S."/>
        </authorList>
    </citation>
    <scope>NUCLEOTIDE SEQUENCE [LARGE SCALE GENOMIC DNA]</scope>
    <source>
        <strain evidence="1 2">DSM 44592</strain>
    </source>
</reference>
<evidence type="ECO:0000313" key="1">
    <source>
        <dbReference type="EMBL" id="EOD58968.1"/>
    </source>
</evidence>
<dbReference type="AlphaFoldDB" id="R1FHA7"/>
<keyword evidence="2" id="KW-1185">Reference proteome</keyword>
<accession>R1FHA7</accession>
<dbReference type="EMBL" id="AOUO01000738">
    <property type="protein sequence ID" value="EOD58968.1"/>
    <property type="molecule type" value="Genomic_DNA"/>
</dbReference>
<comment type="caution">
    <text evidence="1">The sequence shown here is derived from an EMBL/GenBank/DDBJ whole genome shotgun (WGS) entry which is preliminary data.</text>
</comment>
<sequence>METVFEVLWLPGEAGLDAGELTATASAAVLVRLRISWFDTDSARFVLAGPARRIEHVDVDPARAGHLVLAVGMQTAAIVRRRATARTRCGGGAAG</sequence>
<name>R1FHA7_9PSEU</name>
<gene>
    <name evidence="1" type="ORF">H480_42215</name>
</gene>
<protein>
    <submittedName>
        <fullName evidence="1">Uncharacterized protein</fullName>
    </submittedName>
</protein>
<organism evidence="1 2">
    <name type="scientific">Amycolatopsis vancoresmycina DSM 44592</name>
    <dbReference type="NCBI Taxonomy" id="1292037"/>
    <lineage>
        <taxon>Bacteria</taxon>
        <taxon>Bacillati</taxon>
        <taxon>Actinomycetota</taxon>
        <taxon>Actinomycetes</taxon>
        <taxon>Pseudonocardiales</taxon>
        <taxon>Pseudonocardiaceae</taxon>
        <taxon>Amycolatopsis</taxon>
    </lineage>
</organism>
<dbReference type="Proteomes" id="UP000014139">
    <property type="component" value="Unassembled WGS sequence"/>
</dbReference>